<proteinExistence type="predicted"/>
<organism evidence="2 3">
    <name type="scientific">Poriferisphaera corsica</name>
    <dbReference type="NCBI Taxonomy" id="2528020"/>
    <lineage>
        <taxon>Bacteria</taxon>
        <taxon>Pseudomonadati</taxon>
        <taxon>Planctomycetota</taxon>
        <taxon>Phycisphaerae</taxon>
        <taxon>Phycisphaerales</taxon>
        <taxon>Phycisphaeraceae</taxon>
        <taxon>Poriferisphaera</taxon>
    </lineage>
</organism>
<reference evidence="2 3" key="1">
    <citation type="submission" date="2019-02" db="EMBL/GenBank/DDBJ databases">
        <title>Deep-cultivation of Planctomycetes and their phenomic and genomic characterization uncovers novel biology.</title>
        <authorList>
            <person name="Wiegand S."/>
            <person name="Jogler M."/>
            <person name="Boedeker C."/>
            <person name="Pinto D."/>
            <person name="Vollmers J."/>
            <person name="Rivas-Marin E."/>
            <person name="Kohn T."/>
            <person name="Peeters S.H."/>
            <person name="Heuer A."/>
            <person name="Rast P."/>
            <person name="Oberbeckmann S."/>
            <person name="Bunk B."/>
            <person name="Jeske O."/>
            <person name="Meyerdierks A."/>
            <person name="Storesund J.E."/>
            <person name="Kallscheuer N."/>
            <person name="Luecker S."/>
            <person name="Lage O.M."/>
            <person name="Pohl T."/>
            <person name="Merkel B.J."/>
            <person name="Hornburger P."/>
            <person name="Mueller R.-W."/>
            <person name="Bruemmer F."/>
            <person name="Labrenz M."/>
            <person name="Spormann A.M."/>
            <person name="Op den Camp H."/>
            <person name="Overmann J."/>
            <person name="Amann R."/>
            <person name="Jetten M.S.M."/>
            <person name="Mascher T."/>
            <person name="Medema M.H."/>
            <person name="Devos D.P."/>
            <person name="Kaster A.-K."/>
            <person name="Ovreas L."/>
            <person name="Rohde M."/>
            <person name="Galperin M.Y."/>
            <person name="Jogler C."/>
        </authorList>
    </citation>
    <scope>NUCLEOTIDE SEQUENCE [LARGE SCALE GENOMIC DNA]</scope>
    <source>
        <strain evidence="2 3">KS4</strain>
    </source>
</reference>
<keyword evidence="1" id="KW-0472">Membrane</keyword>
<dbReference type="KEGG" id="pcor:KS4_16880"/>
<keyword evidence="1" id="KW-0812">Transmembrane</keyword>
<evidence type="ECO:0000256" key="1">
    <source>
        <dbReference type="SAM" id="Phobius"/>
    </source>
</evidence>
<feature type="transmembrane region" description="Helical" evidence="1">
    <location>
        <begin position="40"/>
        <end position="60"/>
    </location>
</feature>
<dbReference type="EMBL" id="CP036425">
    <property type="protein sequence ID" value="QDU33633.1"/>
    <property type="molecule type" value="Genomic_DNA"/>
</dbReference>
<keyword evidence="1" id="KW-1133">Transmembrane helix</keyword>
<gene>
    <name evidence="2" type="ORF">KS4_16880</name>
</gene>
<feature type="transmembrane region" description="Helical" evidence="1">
    <location>
        <begin position="15"/>
        <end position="34"/>
    </location>
</feature>
<evidence type="ECO:0000313" key="2">
    <source>
        <dbReference type="EMBL" id="QDU33633.1"/>
    </source>
</evidence>
<protein>
    <recommendedName>
        <fullName evidence="4">DUF2892 domain-containing protein</fullName>
    </recommendedName>
</protein>
<dbReference type="RefSeq" id="WP_145076827.1">
    <property type="nucleotide sequence ID" value="NZ_CP036425.1"/>
</dbReference>
<sequence>MLKCNIDNTGKRLRLYSGLFDLLVAAIVMLITWFGLIETWGWIAGGVLLLIGLFAIFEALRGWCILRALGIKTPF</sequence>
<keyword evidence="3" id="KW-1185">Reference proteome</keyword>
<dbReference type="AlphaFoldDB" id="A0A517YTS9"/>
<evidence type="ECO:0008006" key="4">
    <source>
        <dbReference type="Google" id="ProtNLM"/>
    </source>
</evidence>
<dbReference type="Proteomes" id="UP000317369">
    <property type="component" value="Chromosome"/>
</dbReference>
<evidence type="ECO:0000313" key="3">
    <source>
        <dbReference type="Proteomes" id="UP000317369"/>
    </source>
</evidence>
<accession>A0A517YTS9</accession>
<name>A0A517YTS9_9BACT</name>
<dbReference type="OrthoDB" id="215425at2"/>